<reference evidence="1 2" key="1">
    <citation type="journal article" date="2014" name="Genome Biol. Evol.">
        <title>The genome of the myxosporean Thelohanellus kitauei shows adaptations to nutrient acquisition within its fish host.</title>
        <authorList>
            <person name="Yang Y."/>
            <person name="Xiong J."/>
            <person name="Zhou Z."/>
            <person name="Huo F."/>
            <person name="Miao W."/>
            <person name="Ran C."/>
            <person name="Liu Y."/>
            <person name="Zhang J."/>
            <person name="Feng J."/>
            <person name="Wang M."/>
            <person name="Wang M."/>
            <person name="Wang L."/>
            <person name="Yao B."/>
        </authorList>
    </citation>
    <scope>NUCLEOTIDE SEQUENCE [LARGE SCALE GENOMIC DNA]</scope>
    <source>
        <strain evidence="1">Wuqing</strain>
    </source>
</reference>
<evidence type="ECO:0000313" key="1">
    <source>
        <dbReference type="EMBL" id="KII74667.1"/>
    </source>
</evidence>
<comment type="caution">
    <text evidence="1">The sequence shown here is derived from an EMBL/GenBank/DDBJ whole genome shotgun (WGS) entry which is preliminary data.</text>
</comment>
<dbReference type="EMBL" id="JWZT01000330">
    <property type="protein sequence ID" value="KII74667.1"/>
    <property type="molecule type" value="Genomic_DNA"/>
</dbReference>
<accession>A0A0C2NL02</accession>
<proteinExistence type="predicted"/>
<name>A0A0C2NL02_THEKT</name>
<evidence type="ECO:0000313" key="2">
    <source>
        <dbReference type="Proteomes" id="UP000031668"/>
    </source>
</evidence>
<dbReference type="AlphaFoldDB" id="A0A0C2NL02"/>
<sequence length="145" mass="16760">MNNEFTNDTILEIGKLIFLTLIRCHRKADLKTLKDYSVWVDVAINLINDILYNGPQNTISPICTLISILLLSTDSGSEKIKTIVSLFNKSHFDSSVIFRQLLEVFYAWTKFLCILNGVEFEDNLNYLKEQNELYFDENVLLKSNT</sequence>
<gene>
    <name evidence="1" type="ORF">RF11_11867</name>
</gene>
<dbReference type="Proteomes" id="UP000031668">
    <property type="component" value="Unassembled WGS sequence"/>
</dbReference>
<protein>
    <submittedName>
        <fullName evidence="1">Uncharacterized protein</fullName>
    </submittedName>
</protein>
<organism evidence="1 2">
    <name type="scientific">Thelohanellus kitauei</name>
    <name type="common">Myxosporean</name>
    <dbReference type="NCBI Taxonomy" id="669202"/>
    <lineage>
        <taxon>Eukaryota</taxon>
        <taxon>Metazoa</taxon>
        <taxon>Cnidaria</taxon>
        <taxon>Myxozoa</taxon>
        <taxon>Myxosporea</taxon>
        <taxon>Bivalvulida</taxon>
        <taxon>Platysporina</taxon>
        <taxon>Myxobolidae</taxon>
        <taxon>Thelohanellus</taxon>
    </lineage>
</organism>
<keyword evidence="2" id="KW-1185">Reference proteome</keyword>